<feature type="compositionally biased region" description="Basic and acidic residues" evidence="2">
    <location>
        <begin position="111"/>
        <end position="123"/>
    </location>
</feature>
<dbReference type="InterPro" id="IPR002502">
    <property type="entry name" value="Amidase_domain"/>
</dbReference>
<dbReference type="PANTHER" id="PTHR11022:SF41">
    <property type="entry name" value="PEPTIDOGLYCAN-RECOGNITION PROTEIN LC-RELATED"/>
    <property type="match status" value="1"/>
</dbReference>
<feature type="compositionally biased region" description="Low complexity" evidence="2">
    <location>
        <begin position="276"/>
        <end position="301"/>
    </location>
</feature>
<reference evidence="5 6" key="1">
    <citation type="submission" date="2023-03" db="EMBL/GenBank/DDBJ databases">
        <authorList>
            <person name="Mo P."/>
        </authorList>
    </citation>
    <scope>NUCLEOTIDE SEQUENCE [LARGE SCALE GENOMIC DNA]</scope>
    <source>
        <strain evidence="5 6">HUAS 5</strain>
    </source>
</reference>
<dbReference type="PANTHER" id="PTHR11022">
    <property type="entry name" value="PEPTIDOGLYCAN RECOGNITION PROTEIN"/>
    <property type="match status" value="1"/>
</dbReference>
<feature type="compositionally biased region" description="Polar residues" evidence="2">
    <location>
        <begin position="226"/>
        <end position="240"/>
    </location>
</feature>
<evidence type="ECO:0000256" key="2">
    <source>
        <dbReference type="SAM" id="MobiDB-lite"/>
    </source>
</evidence>
<dbReference type="RefSeq" id="WP_279334204.1">
    <property type="nucleotide sequence ID" value="NZ_CP121682.1"/>
</dbReference>
<feature type="domain" description="Peptidoglycan recognition protein family" evidence="4">
    <location>
        <begin position="365"/>
        <end position="514"/>
    </location>
</feature>
<feature type="compositionally biased region" description="Low complexity" evidence="2">
    <location>
        <begin position="314"/>
        <end position="329"/>
    </location>
</feature>
<organism evidence="5 6">
    <name type="scientific">Streptomyces cathayae</name>
    <dbReference type="NCBI Taxonomy" id="3031124"/>
    <lineage>
        <taxon>Bacteria</taxon>
        <taxon>Bacillati</taxon>
        <taxon>Actinomycetota</taxon>
        <taxon>Actinomycetes</taxon>
        <taxon>Kitasatosporales</taxon>
        <taxon>Streptomycetaceae</taxon>
        <taxon>Streptomyces</taxon>
    </lineage>
</organism>
<dbReference type="EC" id="3.5.1.28" evidence="5"/>
<dbReference type="Pfam" id="PF01510">
    <property type="entry name" value="Amidase_2"/>
    <property type="match status" value="1"/>
</dbReference>
<keyword evidence="6" id="KW-1185">Reference proteome</keyword>
<dbReference type="EMBL" id="CP121682">
    <property type="protein sequence ID" value="WGD41086.1"/>
    <property type="molecule type" value="Genomic_DNA"/>
</dbReference>
<evidence type="ECO:0000259" key="3">
    <source>
        <dbReference type="SMART" id="SM00644"/>
    </source>
</evidence>
<evidence type="ECO:0000256" key="1">
    <source>
        <dbReference type="ARBA" id="ARBA00007553"/>
    </source>
</evidence>
<evidence type="ECO:0000313" key="5">
    <source>
        <dbReference type="EMBL" id="WGD41086.1"/>
    </source>
</evidence>
<feature type="compositionally biased region" description="Low complexity" evidence="2">
    <location>
        <begin position="244"/>
        <end position="260"/>
    </location>
</feature>
<dbReference type="InterPro" id="IPR015510">
    <property type="entry name" value="PGRP"/>
</dbReference>
<feature type="domain" description="N-acetylmuramoyl-L-alanine amidase" evidence="3">
    <location>
        <begin position="380"/>
        <end position="521"/>
    </location>
</feature>
<feature type="region of interest" description="Disordered" evidence="2">
    <location>
        <begin position="152"/>
        <end position="365"/>
    </location>
</feature>
<dbReference type="SMART" id="SM00701">
    <property type="entry name" value="PGRP"/>
    <property type="match status" value="1"/>
</dbReference>
<evidence type="ECO:0000259" key="4">
    <source>
        <dbReference type="SMART" id="SM00701"/>
    </source>
</evidence>
<feature type="region of interest" description="Disordered" evidence="2">
    <location>
        <begin position="101"/>
        <end position="140"/>
    </location>
</feature>
<feature type="compositionally biased region" description="Low complexity" evidence="2">
    <location>
        <begin position="337"/>
        <end position="365"/>
    </location>
</feature>
<dbReference type="Gene3D" id="3.40.80.10">
    <property type="entry name" value="Peptidoglycan recognition protein-like"/>
    <property type="match status" value="1"/>
</dbReference>
<accession>A0ABY8JZ78</accession>
<keyword evidence="5" id="KW-0378">Hydrolase</keyword>
<evidence type="ECO:0000313" key="6">
    <source>
        <dbReference type="Proteomes" id="UP001216440"/>
    </source>
</evidence>
<dbReference type="SUPFAM" id="SSF55846">
    <property type="entry name" value="N-acetylmuramoyl-L-alanine amidase-like"/>
    <property type="match status" value="1"/>
</dbReference>
<dbReference type="InterPro" id="IPR036505">
    <property type="entry name" value="Amidase/PGRP_sf"/>
</dbReference>
<dbReference type="InterPro" id="IPR006619">
    <property type="entry name" value="PGRP_domain_met/bac"/>
</dbReference>
<dbReference type="Proteomes" id="UP001216440">
    <property type="component" value="Chromosome"/>
</dbReference>
<sequence length="563" mass="57639">MSPRGTRARRTRTSKRTIWLAAGAVVIAGTGVTAVAVGGGSEGGGGADEAARPAQAHTLALTGKDPKKRELPRTETQLFSLVGVSWEDSADEFEGTAQIRTRGAEDGAWTDWRDLDFDIRAPETQEGDATGVRGASEPLWVGPSDAVEARVVAGGKETAVPDALRLDMIDPGETKGGKGKGKGKGETGKGQENGKGNGNENGKGNGKGNGKTPAEPGDSGTAAPDPSQSGGETEPSSAPEQSAGPSSEPTAEPGSPSEEPTAPEPSEEPTQDPTQEPTAEPSAPVPSEEPTAEPGGPSEEPTAPEPSEEPTQDPTQEPTAEPSAPAPSEEPTEEPTADPTTEPTAEPSAQPDPAESTTPAAPAAPAVVSRADWGADESLVADPSDYLDKVDAVFVHHTAGTNSYECADSPAIIRGILTYHVKSNGWNDIGYNFFVDKCGTVFEGRAGGTDKPVRGAHTYGFNGSSAGVSLLGDYENGGTPTAAAKQAIADISAWKLGLHGVDPEAKVTLTAAADTRVWKNGEKATLNTVSGHRDGFGTLCPGVALYSALPEIRRTAGASEYAG</sequence>
<name>A0ABY8JZ78_9ACTN</name>
<protein>
    <submittedName>
        <fullName evidence="5">N-acetylmuramoyl-L-alanine amidase</fullName>
        <ecNumber evidence="5">3.5.1.28</ecNumber>
    </submittedName>
</protein>
<gene>
    <name evidence="5" type="ORF">PYS65_13460</name>
</gene>
<comment type="similarity">
    <text evidence="1">Belongs to the N-acetylmuramoyl-L-alanine amidase 2 family.</text>
</comment>
<feature type="compositionally biased region" description="Gly residues" evidence="2">
    <location>
        <begin position="191"/>
        <end position="209"/>
    </location>
</feature>
<dbReference type="GO" id="GO:0008745">
    <property type="term" value="F:N-acetylmuramoyl-L-alanine amidase activity"/>
    <property type="evidence" value="ECO:0007669"/>
    <property type="project" value="UniProtKB-EC"/>
</dbReference>
<dbReference type="SMART" id="SM00644">
    <property type="entry name" value="Ami_2"/>
    <property type="match status" value="1"/>
</dbReference>
<feature type="region of interest" description="Disordered" evidence="2">
    <location>
        <begin position="39"/>
        <end position="72"/>
    </location>
</feature>
<feature type="compositionally biased region" description="Basic and acidic residues" evidence="2">
    <location>
        <begin position="164"/>
        <end position="176"/>
    </location>
</feature>
<proteinExistence type="inferred from homology"/>
<dbReference type="CDD" id="cd06583">
    <property type="entry name" value="PGRP"/>
    <property type="match status" value="1"/>
</dbReference>